<evidence type="ECO:0000313" key="1">
    <source>
        <dbReference type="EMBL" id="GBG04488.1"/>
    </source>
</evidence>
<dbReference type="AlphaFoldDB" id="A0A2Z6T857"/>
<dbReference type="RefSeq" id="WP_157964228.1">
    <property type="nucleotide sequence ID" value="NZ_BFBY01000002.1"/>
</dbReference>
<organism evidence="1 2">
    <name type="scientific">Lactobacillus rodentium</name>
    <dbReference type="NCBI Taxonomy" id="947835"/>
    <lineage>
        <taxon>Bacteria</taxon>
        <taxon>Bacillati</taxon>
        <taxon>Bacillota</taxon>
        <taxon>Bacilli</taxon>
        <taxon>Lactobacillales</taxon>
        <taxon>Lactobacillaceae</taxon>
        <taxon>Lactobacillus</taxon>
    </lineage>
</organism>
<dbReference type="Proteomes" id="UP000257317">
    <property type="component" value="Unassembled WGS sequence"/>
</dbReference>
<comment type="caution">
    <text evidence="1">The sequence shown here is derived from an EMBL/GenBank/DDBJ whole genome shotgun (WGS) entry which is preliminary data.</text>
</comment>
<sequence length="54" mass="6338">MEINNQEKNTFIFLVNENVPISEVAYSAPNCEYKILQHKNKNKNLKGINIEEWS</sequence>
<accession>A0A2Z6T857</accession>
<reference evidence="2" key="1">
    <citation type="submission" date="2018-03" db="EMBL/GenBank/DDBJ databases">
        <title>New taxa in the Lactobacillus gasseri group.</title>
        <authorList>
            <person name="Tanizawa Y."/>
            <person name="Tohno M."/>
            <person name="Endo A."/>
            <person name="Arita M."/>
        </authorList>
    </citation>
    <scope>NUCLEOTIDE SEQUENCE [LARGE SCALE GENOMIC DNA]</scope>
    <source>
        <strain evidence="2">DSM 24759</strain>
    </source>
</reference>
<name>A0A2Z6T857_9LACO</name>
<evidence type="ECO:0000313" key="2">
    <source>
        <dbReference type="Proteomes" id="UP000257317"/>
    </source>
</evidence>
<dbReference type="EMBL" id="BFBY01000002">
    <property type="protein sequence ID" value="GBG04488.1"/>
    <property type="molecule type" value="Genomic_DNA"/>
</dbReference>
<proteinExistence type="predicted"/>
<keyword evidence="2" id="KW-1185">Reference proteome</keyword>
<protein>
    <submittedName>
        <fullName evidence="1">Uncharacterized protein</fullName>
    </submittedName>
</protein>
<gene>
    <name evidence="1" type="ORF">LrDSM24759_04020</name>
</gene>